<keyword evidence="2" id="KW-1185">Reference proteome</keyword>
<gene>
    <name evidence="1" type="ORF">LTR24_009793</name>
</gene>
<name>A0ABR0JW70_9EURO</name>
<dbReference type="PANTHER" id="PTHR32251">
    <property type="entry name" value="3-OXO-5-ALPHA-STEROID 4-DEHYDROGENASE"/>
    <property type="match status" value="1"/>
</dbReference>
<dbReference type="Gene3D" id="1.20.120.1630">
    <property type="match status" value="1"/>
</dbReference>
<reference evidence="1 2" key="1">
    <citation type="submission" date="2023-08" db="EMBL/GenBank/DDBJ databases">
        <title>Black Yeasts Isolated from many extreme environments.</title>
        <authorList>
            <person name="Coleine C."/>
            <person name="Stajich J.E."/>
            <person name="Selbmann L."/>
        </authorList>
    </citation>
    <scope>NUCLEOTIDE SEQUENCE [LARGE SCALE GENOMIC DNA]</scope>
    <source>
        <strain evidence="1 2">CCFEE 5885</strain>
    </source>
</reference>
<dbReference type="PROSITE" id="PS50244">
    <property type="entry name" value="S5A_REDUCTASE"/>
    <property type="match status" value="1"/>
</dbReference>
<sequence length="347" mass="38823">MSTGRSTYAGGINFNAPDRPSTVTEHYPWQRTLYDVGIFSDCIYPSIALHGGLSAIAYGVGRMNNRVQTKDYVWAAAPVINAWWGAVGRRVVQRGIPISQALGVLSRPERLILAGATLWGGRLLYRLVTRAQKRGRDDARYDEMKKEPGFWNKALFTTYLPESLFQVLITLPMTAPFYHQGAVLSGYHPFLQSVAVGLFFTGFALETLADKQLEEHKDSGADQHSLMKEGVWSLSRHPNYLGDALIHFSFPILLYASDMLAPIELLGSIANYGFLRYLGGDKATEFSQERRYSVSSQQKHSDLQKYRQEKNSFWPNLAQEINNSWLWTVLGAGAAGALLEQAMSSFL</sequence>
<dbReference type="PANTHER" id="PTHR32251:SF15">
    <property type="entry name" value="3-OXO-5-ALPHA-STEROID 4-DEHYDROGENASE (DUF1295)"/>
    <property type="match status" value="1"/>
</dbReference>
<comment type="caution">
    <text evidence="1">The sequence shown here is derived from an EMBL/GenBank/DDBJ whole genome shotgun (WGS) entry which is preliminary data.</text>
</comment>
<protein>
    <recommendedName>
        <fullName evidence="3">Steroid 5-alpha reductase C-terminal domain-containing protein</fullName>
    </recommendedName>
</protein>
<organism evidence="1 2">
    <name type="scientific">Lithohypha guttulata</name>
    <dbReference type="NCBI Taxonomy" id="1690604"/>
    <lineage>
        <taxon>Eukaryota</taxon>
        <taxon>Fungi</taxon>
        <taxon>Dikarya</taxon>
        <taxon>Ascomycota</taxon>
        <taxon>Pezizomycotina</taxon>
        <taxon>Eurotiomycetes</taxon>
        <taxon>Chaetothyriomycetidae</taxon>
        <taxon>Chaetothyriales</taxon>
        <taxon>Trichomeriaceae</taxon>
        <taxon>Lithohypha</taxon>
    </lineage>
</organism>
<dbReference type="Pfam" id="PF06966">
    <property type="entry name" value="DUF1295"/>
    <property type="match status" value="1"/>
</dbReference>
<proteinExistence type="predicted"/>
<evidence type="ECO:0000313" key="2">
    <source>
        <dbReference type="Proteomes" id="UP001345013"/>
    </source>
</evidence>
<evidence type="ECO:0008006" key="3">
    <source>
        <dbReference type="Google" id="ProtNLM"/>
    </source>
</evidence>
<dbReference type="Proteomes" id="UP001345013">
    <property type="component" value="Unassembled WGS sequence"/>
</dbReference>
<accession>A0ABR0JW70</accession>
<dbReference type="InterPro" id="IPR010721">
    <property type="entry name" value="UstE-like"/>
</dbReference>
<dbReference type="EMBL" id="JAVRRG010000237">
    <property type="protein sequence ID" value="KAK5075877.1"/>
    <property type="molecule type" value="Genomic_DNA"/>
</dbReference>
<evidence type="ECO:0000313" key="1">
    <source>
        <dbReference type="EMBL" id="KAK5075877.1"/>
    </source>
</evidence>